<keyword evidence="4" id="KW-0482">Metalloprotease</keyword>
<dbReference type="Proteomes" id="UP000190341">
    <property type="component" value="Unassembled WGS sequence"/>
</dbReference>
<dbReference type="AlphaFoldDB" id="A0A1T5KQX4"/>
<evidence type="ECO:0000313" key="5">
    <source>
        <dbReference type="Proteomes" id="UP000190341"/>
    </source>
</evidence>
<dbReference type="InterPro" id="IPR036034">
    <property type="entry name" value="PDZ_sf"/>
</dbReference>
<dbReference type="EMBL" id="FUZV01000001">
    <property type="protein sequence ID" value="SKC66051.1"/>
    <property type="molecule type" value="Genomic_DNA"/>
</dbReference>
<reference evidence="4 5" key="1">
    <citation type="submission" date="2017-02" db="EMBL/GenBank/DDBJ databases">
        <authorList>
            <person name="Peterson S.W."/>
        </authorList>
    </citation>
    <scope>NUCLEOTIDE SEQUENCE [LARGE SCALE GENOMIC DNA]</scope>
    <source>
        <strain evidence="4 5">P15</strain>
    </source>
</reference>
<dbReference type="Pfam" id="PF05299">
    <property type="entry name" value="Peptidase_M61"/>
    <property type="match status" value="1"/>
</dbReference>
<dbReference type="Gene3D" id="1.10.390.10">
    <property type="entry name" value="Neutral Protease Domain 2"/>
    <property type="match status" value="1"/>
</dbReference>
<dbReference type="InterPro" id="IPR040756">
    <property type="entry name" value="Peptidase_M61_N"/>
</dbReference>
<proteinExistence type="predicted"/>
<dbReference type="OrthoDB" id="9778516at2"/>
<evidence type="ECO:0000313" key="4">
    <source>
        <dbReference type="EMBL" id="SKC66051.1"/>
    </source>
</evidence>
<evidence type="ECO:0000259" key="3">
    <source>
        <dbReference type="Pfam" id="PF17899"/>
    </source>
</evidence>
<dbReference type="SUPFAM" id="SSF50156">
    <property type="entry name" value="PDZ domain-like"/>
    <property type="match status" value="1"/>
</dbReference>
<sequence>MTRLARLLFLAALIVSPHALAQSPQQVVVPSLADTYPGVITLDVDASDVTRRIQRVREILPVQPGRLTLWYPKWIPGNHAPTGPINQIAGLVIRGNDRPIAWRRDPGDMYAFQLDVPAGVSKLEIAFDYLSPTASDQGRVAMTARMLSLQWHRVLLYPAGVDARGIRIAASLRLPSGWQHATALEAAGNAGGLLRFAPTDLMTLVDSPLYAGQHFRSFPLDEGRTPVRLNAMADTAEQLQATPAMIQAHRALVTQADHVFGPRPFAHYDFLLAVSDSFSGIGLEHRQSSENGTYADYLLGSAAFIDNDLLPHEYVHAWSGKFRRPVGTWAPHYNVPADNSLLWVYEGQTQYWAVVLAARSGLWTQEQAREVLANTLATAATQPGRDWRDLGDTVHQGIVDFNDAPQAWGSWQRGYDFYTEGSLLWLAVDARMRELSGGRRTLDDFAQRFHAGASAQAPVSTYDQEAVVNTLDNVQHDDWRGFLQARLSGLGKQAPLDGLERSGWTLIYNDTPNAAIEDAESAGGYDDFRYSIGLRIDGDGKVAETLWDSAAYQAGIVKDMQVLAVNGLAYSAERLKRAITTAKGAGQPIELILRQGEQYSSLRLDYQGGLRYPHLQRIAQSHDHLSEILAPR</sequence>
<dbReference type="RefSeq" id="WP_079724168.1">
    <property type="nucleotide sequence ID" value="NZ_BMCL01000002.1"/>
</dbReference>
<name>A0A1T5KQX4_9GAMM</name>
<dbReference type="Gene3D" id="2.60.40.3650">
    <property type="match status" value="1"/>
</dbReference>
<dbReference type="STRING" id="428993.SAMN06296058_1916"/>
<evidence type="ECO:0000259" key="2">
    <source>
        <dbReference type="Pfam" id="PF05299"/>
    </source>
</evidence>
<accession>A0A1T5KQX4</accession>
<keyword evidence="1" id="KW-0732">Signal</keyword>
<dbReference type="InterPro" id="IPR027268">
    <property type="entry name" value="Peptidase_M4/M1_CTD_sf"/>
</dbReference>
<dbReference type="GO" id="GO:0008237">
    <property type="term" value="F:metallopeptidase activity"/>
    <property type="evidence" value="ECO:0007669"/>
    <property type="project" value="UniProtKB-KW"/>
</dbReference>
<feature type="signal peptide" evidence="1">
    <location>
        <begin position="1"/>
        <end position="21"/>
    </location>
</feature>
<keyword evidence="5" id="KW-1185">Reference proteome</keyword>
<protein>
    <submittedName>
        <fullName evidence="4">Predicted metalloprotease, contains C-terminal PDZ domain</fullName>
    </submittedName>
</protein>
<dbReference type="InterPro" id="IPR007963">
    <property type="entry name" value="Peptidase_M61_catalytic"/>
</dbReference>
<feature type="domain" description="Peptidase M61 N-terminal" evidence="3">
    <location>
        <begin position="42"/>
        <end position="213"/>
    </location>
</feature>
<feature type="chain" id="PRO_5012843623" evidence="1">
    <location>
        <begin position="22"/>
        <end position="632"/>
    </location>
</feature>
<gene>
    <name evidence="4" type="ORF">SAMN06296058_1916</name>
</gene>
<keyword evidence="4" id="KW-0378">Hydrolase</keyword>
<dbReference type="PIRSF" id="PIRSF016493">
    <property type="entry name" value="Glycyl_aminpptds"/>
    <property type="match status" value="1"/>
</dbReference>
<keyword evidence="4" id="KW-0645">Protease</keyword>
<dbReference type="Pfam" id="PF17899">
    <property type="entry name" value="Peptidase_M61_N"/>
    <property type="match status" value="1"/>
</dbReference>
<evidence type="ECO:0000256" key="1">
    <source>
        <dbReference type="SAM" id="SignalP"/>
    </source>
</evidence>
<organism evidence="4 5">
    <name type="scientific">Pseudoxanthomonas indica</name>
    <dbReference type="NCBI Taxonomy" id="428993"/>
    <lineage>
        <taxon>Bacteria</taxon>
        <taxon>Pseudomonadati</taxon>
        <taxon>Pseudomonadota</taxon>
        <taxon>Gammaproteobacteria</taxon>
        <taxon>Lysobacterales</taxon>
        <taxon>Lysobacteraceae</taxon>
        <taxon>Pseudoxanthomonas</taxon>
    </lineage>
</organism>
<feature type="domain" description="Peptidase M61 catalytic" evidence="2">
    <location>
        <begin position="308"/>
        <end position="424"/>
    </location>
</feature>
<dbReference type="GO" id="GO:0006508">
    <property type="term" value="P:proteolysis"/>
    <property type="evidence" value="ECO:0007669"/>
    <property type="project" value="UniProtKB-KW"/>
</dbReference>
<dbReference type="InterPro" id="IPR024191">
    <property type="entry name" value="Peptidase_M61"/>
</dbReference>